<protein>
    <recommendedName>
        <fullName evidence="2">RMI1 N-terminal domain-containing protein</fullName>
    </recommendedName>
</protein>
<evidence type="ECO:0000313" key="3">
    <source>
        <dbReference type="EMBL" id="MCD7457187.1"/>
    </source>
</evidence>
<dbReference type="SMART" id="SM01161">
    <property type="entry name" value="DUF1767"/>
    <property type="match status" value="1"/>
</dbReference>
<keyword evidence="4" id="KW-1185">Reference proteome</keyword>
<dbReference type="Pfam" id="PF21000">
    <property type="entry name" value="RMI1_N_N"/>
    <property type="match status" value="1"/>
</dbReference>
<comment type="caution">
    <text evidence="3">The sequence shown here is derived from an EMBL/GenBank/DDBJ whole genome shotgun (WGS) entry which is preliminary data.</text>
</comment>
<dbReference type="EMBL" id="JACEIK010000444">
    <property type="protein sequence ID" value="MCD7457187.1"/>
    <property type="molecule type" value="Genomic_DNA"/>
</dbReference>
<dbReference type="PANTHER" id="PTHR14790:SF15">
    <property type="entry name" value="RECQ-MEDIATED GENOME INSTABILITY PROTEIN 1"/>
    <property type="match status" value="1"/>
</dbReference>
<accession>A0ABS8SEJ7</accession>
<reference evidence="3 4" key="1">
    <citation type="journal article" date="2021" name="BMC Genomics">
        <title>Datura genome reveals duplications of psychoactive alkaloid biosynthetic genes and high mutation rate following tissue culture.</title>
        <authorList>
            <person name="Rajewski A."/>
            <person name="Carter-House D."/>
            <person name="Stajich J."/>
            <person name="Litt A."/>
        </authorList>
    </citation>
    <scope>NUCLEOTIDE SEQUENCE [LARGE SCALE GENOMIC DNA]</scope>
    <source>
        <strain evidence="3">AR-01</strain>
    </source>
</reference>
<proteinExistence type="predicted"/>
<evidence type="ECO:0000313" key="4">
    <source>
        <dbReference type="Proteomes" id="UP000823775"/>
    </source>
</evidence>
<name>A0ABS8SEJ7_DATST</name>
<gene>
    <name evidence="3" type="ORF">HAX54_034393</name>
</gene>
<sequence>MKQQLWYWSGIGRTKAGIAEEWLESCIGGLEGSVGGFTGLDDTAKAKLCFEQFLYSDMNFCGAGMLPRDVHKLHLVDLKGPFVLQRVFGMEYRPIKDLDVLAPSGLKAWNSDVGPQVVKFCQVGWWKVREARQRLVNEVNKPPRGKGVTAQRILILPQDKVCIFRIGGCLYLDKSFRNVWRCPHPHEIHPITPGLPSAVNTAPVYRRDARSNFPTVSVPFNTNVTGPTFSSDAASHGEDIHMADLTTEEH</sequence>
<evidence type="ECO:0000259" key="2">
    <source>
        <dbReference type="Pfam" id="PF21000"/>
    </source>
</evidence>
<organism evidence="3 4">
    <name type="scientific">Datura stramonium</name>
    <name type="common">Jimsonweed</name>
    <name type="synonym">Common thornapple</name>
    <dbReference type="NCBI Taxonomy" id="4076"/>
    <lineage>
        <taxon>Eukaryota</taxon>
        <taxon>Viridiplantae</taxon>
        <taxon>Streptophyta</taxon>
        <taxon>Embryophyta</taxon>
        <taxon>Tracheophyta</taxon>
        <taxon>Spermatophyta</taxon>
        <taxon>Magnoliopsida</taxon>
        <taxon>eudicotyledons</taxon>
        <taxon>Gunneridae</taxon>
        <taxon>Pentapetalae</taxon>
        <taxon>asterids</taxon>
        <taxon>lamiids</taxon>
        <taxon>Solanales</taxon>
        <taxon>Solanaceae</taxon>
        <taxon>Solanoideae</taxon>
        <taxon>Datureae</taxon>
        <taxon>Datura</taxon>
    </lineage>
</organism>
<dbReference type="Proteomes" id="UP000823775">
    <property type="component" value="Unassembled WGS sequence"/>
</dbReference>
<dbReference type="PANTHER" id="PTHR14790">
    <property type="entry name" value="RECQ-MEDIATED GENOME INSTABILITY PROTEIN 1 RMI1"/>
    <property type="match status" value="1"/>
</dbReference>
<evidence type="ECO:0000256" key="1">
    <source>
        <dbReference type="SAM" id="MobiDB-lite"/>
    </source>
</evidence>
<feature type="compositionally biased region" description="Basic and acidic residues" evidence="1">
    <location>
        <begin position="235"/>
        <end position="250"/>
    </location>
</feature>
<dbReference type="InterPro" id="IPR049363">
    <property type="entry name" value="RMI1_N"/>
</dbReference>
<feature type="domain" description="RMI1 N-terminal" evidence="2">
    <location>
        <begin position="20"/>
        <end position="58"/>
    </location>
</feature>
<feature type="region of interest" description="Disordered" evidence="1">
    <location>
        <begin position="229"/>
        <end position="250"/>
    </location>
</feature>